<dbReference type="InterPro" id="IPR000847">
    <property type="entry name" value="LysR_HTH_N"/>
</dbReference>
<reference evidence="6 7" key="1">
    <citation type="submission" date="2020-08" db="EMBL/GenBank/DDBJ databases">
        <title>Genomic Encyclopedia of Type Strains, Phase IV (KMG-IV): sequencing the most valuable type-strain genomes for metagenomic binning, comparative biology and taxonomic classification.</title>
        <authorList>
            <person name="Goeker M."/>
        </authorList>
    </citation>
    <scope>NUCLEOTIDE SEQUENCE [LARGE SCALE GENOMIC DNA]</scope>
    <source>
        <strain evidence="6 7">DSM 27026</strain>
    </source>
</reference>
<keyword evidence="4" id="KW-0804">Transcription</keyword>
<dbReference type="InterPro" id="IPR036390">
    <property type="entry name" value="WH_DNA-bd_sf"/>
</dbReference>
<keyword evidence="7" id="KW-1185">Reference proteome</keyword>
<accession>A0A840VRQ5</accession>
<dbReference type="PROSITE" id="PS50931">
    <property type="entry name" value="HTH_LYSR"/>
    <property type="match status" value="1"/>
</dbReference>
<dbReference type="PRINTS" id="PR00039">
    <property type="entry name" value="HTHLYSR"/>
</dbReference>
<dbReference type="Gene3D" id="1.10.10.10">
    <property type="entry name" value="Winged helix-like DNA-binding domain superfamily/Winged helix DNA-binding domain"/>
    <property type="match status" value="1"/>
</dbReference>
<dbReference type="PANTHER" id="PTHR30346">
    <property type="entry name" value="TRANSCRIPTIONAL DUAL REGULATOR HCAR-RELATED"/>
    <property type="match status" value="1"/>
</dbReference>
<keyword evidence="2" id="KW-0805">Transcription regulation</keyword>
<proteinExistence type="inferred from homology"/>
<gene>
    <name evidence="6" type="ORF">HNP71_002543</name>
</gene>
<dbReference type="GO" id="GO:0032993">
    <property type="term" value="C:protein-DNA complex"/>
    <property type="evidence" value="ECO:0007669"/>
    <property type="project" value="TreeGrafter"/>
</dbReference>
<dbReference type="Proteomes" id="UP000553706">
    <property type="component" value="Unassembled WGS sequence"/>
</dbReference>
<evidence type="ECO:0000313" key="7">
    <source>
        <dbReference type="Proteomes" id="UP000553706"/>
    </source>
</evidence>
<feature type="domain" description="HTH lysR-type" evidence="5">
    <location>
        <begin position="1"/>
        <end position="58"/>
    </location>
</feature>
<dbReference type="PANTHER" id="PTHR30346:SF17">
    <property type="entry name" value="LYSR FAMILY TRANSCRIPTIONAL REGULATOR"/>
    <property type="match status" value="1"/>
</dbReference>
<dbReference type="SUPFAM" id="SSF46785">
    <property type="entry name" value="Winged helix' DNA-binding domain"/>
    <property type="match status" value="1"/>
</dbReference>
<evidence type="ECO:0000256" key="3">
    <source>
        <dbReference type="ARBA" id="ARBA00023125"/>
    </source>
</evidence>
<dbReference type="FunFam" id="1.10.10.10:FF:000001">
    <property type="entry name" value="LysR family transcriptional regulator"/>
    <property type="match status" value="1"/>
</dbReference>
<evidence type="ECO:0000259" key="5">
    <source>
        <dbReference type="PROSITE" id="PS50931"/>
    </source>
</evidence>
<comment type="caution">
    <text evidence="6">The sequence shown here is derived from an EMBL/GenBank/DDBJ whole genome shotgun (WGS) entry which is preliminary data.</text>
</comment>
<dbReference type="InterPro" id="IPR036388">
    <property type="entry name" value="WH-like_DNA-bd_sf"/>
</dbReference>
<dbReference type="CDD" id="cd08445">
    <property type="entry name" value="PBP2_BenM_CatM_CatR"/>
    <property type="match status" value="1"/>
</dbReference>
<sequence length="306" mass="34434">MELRHLRYFVAVAQERNFTRAAERLHIAQPPLSRQIQQLEEELGLQLFERESRPLKTTEAGRLFLEQAVQVLERVDTVRMMMHRLKEAGKPRFVIGFAPSTIYAALPNLIRRFRSTAPEVELSLVEMVSYEQIAALKEGRIDVGFGRIRLEDPAVRRDVLRNEPLVVALPVAHPLASAEGPLGLAELAREALIIYPREPRPSYADQVISLFHDRGLEPNIVHEARELQTAIGLVAAEIGCAIVPVSVARLKRDDIVYRDLDDPAAASPIIMSRRAGDTSPMLSVMSRVIVETYTDWGWPAPARLED</sequence>
<dbReference type="AlphaFoldDB" id="A0A840VRQ5"/>
<comment type="similarity">
    <text evidence="1">Belongs to the LysR transcriptional regulatory family.</text>
</comment>
<dbReference type="Pfam" id="PF00126">
    <property type="entry name" value="HTH_1"/>
    <property type="match status" value="1"/>
</dbReference>
<dbReference type="Pfam" id="PF03466">
    <property type="entry name" value="LysR_substrate"/>
    <property type="match status" value="1"/>
</dbReference>
<dbReference type="SUPFAM" id="SSF53850">
    <property type="entry name" value="Periplasmic binding protein-like II"/>
    <property type="match status" value="1"/>
</dbReference>
<protein>
    <submittedName>
        <fullName evidence="6">DNA-binding transcriptional LysR family regulator</fullName>
    </submittedName>
</protein>
<dbReference type="RefSeq" id="WP_183267294.1">
    <property type="nucleotide sequence ID" value="NZ_JACHFJ010000014.1"/>
</dbReference>
<dbReference type="GO" id="GO:0003677">
    <property type="term" value="F:DNA binding"/>
    <property type="evidence" value="ECO:0007669"/>
    <property type="project" value="UniProtKB-KW"/>
</dbReference>
<keyword evidence="3 6" id="KW-0238">DNA-binding</keyword>
<evidence type="ECO:0000256" key="2">
    <source>
        <dbReference type="ARBA" id="ARBA00023015"/>
    </source>
</evidence>
<dbReference type="Gene3D" id="3.40.190.10">
    <property type="entry name" value="Periplasmic binding protein-like II"/>
    <property type="match status" value="2"/>
</dbReference>
<dbReference type="InterPro" id="IPR005119">
    <property type="entry name" value="LysR_subst-bd"/>
</dbReference>
<organism evidence="6 7">
    <name type="scientific">Acidocella aromatica</name>
    <dbReference type="NCBI Taxonomy" id="1303579"/>
    <lineage>
        <taxon>Bacteria</taxon>
        <taxon>Pseudomonadati</taxon>
        <taxon>Pseudomonadota</taxon>
        <taxon>Alphaproteobacteria</taxon>
        <taxon>Acetobacterales</taxon>
        <taxon>Acidocellaceae</taxon>
        <taxon>Acidocella</taxon>
    </lineage>
</organism>
<evidence type="ECO:0000256" key="4">
    <source>
        <dbReference type="ARBA" id="ARBA00023163"/>
    </source>
</evidence>
<name>A0A840VRQ5_9PROT</name>
<dbReference type="EMBL" id="JACHFJ010000014">
    <property type="protein sequence ID" value="MBB5374271.1"/>
    <property type="molecule type" value="Genomic_DNA"/>
</dbReference>
<dbReference type="GO" id="GO:0003700">
    <property type="term" value="F:DNA-binding transcription factor activity"/>
    <property type="evidence" value="ECO:0007669"/>
    <property type="project" value="InterPro"/>
</dbReference>
<evidence type="ECO:0000313" key="6">
    <source>
        <dbReference type="EMBL" id="MBB5374271.1"/>
    </source>
</evidence>
<evidence type="ECO:0000256" key="1">
    <source>
        <dbReference type="ARBA" id="ARBA00009437"/>
    </source>
</evidence>